<evidence type="ECO:0000256" key="1">
    <source>
        <dbReference type="SAM" id="MobiDB-lite"/>
    </source>
</evidence>
<organism evidence="3 4">
    <name type="scientific">Mycobacterium phage CRB2</name>
    <dbReference type="NCBI Taxonomy" id="2483623"/>
    <lineage>
        <taxon>Viruses</taxon>
        <taxon>Duplodnaviria</taxon>
        <taxon>Heunggongvirae</taxon>
        <taxon>Uroviricota</taxon>
        <taxon>Caudoviricetes</taxon>
        <taxon>Bclasvirinae</taxon>
        <taxon>Quesadillavirus</taxon>
        <taxon>Quesadillavirus CRB2</taxon>
    </lineage>
</organism>
<evidence type="ECO:0000313" key="4">
    <source>
        <dbReference type="Proteomes" id="UP000292006"/>
    </source>
</evidence>
<protein>
    <recommendedName>
        <fullName evidence="2">DUF6378 domain-containing protein</fullName>
    </recommendedName>
</protein>
<dbReference type="EMBL" id="MK059749">
    <property type="protein sequence ID" value="AYP70042.1"/>
    <property type="molecule type" value="Genomic_DNA"/>
</dbReference>
<feature type="compositionally biased region" description="Basic and acidic residues" evidence="1">
    <location>
        <begin position="8"/>
        <end position="26"/>
    </location>
</feature>
<dbReference type="Proteomes" id="UP000292006">
    <property type="component" value="Segment"/>
</dbReference>
<feature type="region of interest" description="Disordered" evidence="1">
    <location>
        <begin position="1"/>
        <end position="36"/>
    </location>
</feature>
<sequence>MSQSDDIEVVKRAADGQRRATGEHLPEQGCCGSDHPLEDALRAAEGWTGPGPQLYADPPPIEPVTRVQTERDRVLRRASEAISGERQRSYGSPEPSFTRIGKMWAAILGLEEVTAEQYALCMIAVKLGRLAETPNHTDSWDDAVGYAALGAEVAATEGRYL</sequence>
<keyword evidence="4" id="KW-1185">Reference proteome</keyword>
<gene>
    <name evidence="3" type="ORF">CRB2_56</name>
</gene>
<reference evidence="3 4" key="1">
    <citation type="journal article" date="2019" name="PLoS ONE">
        <title>Mycobacteriophage CRB2 defines a new subcluster in mycobacteriophage classification.</title>
        <authorList>
            <person name="Suarez C.A."/>
            <person name="Franceschelli J.J."/>
            <person name="Morbidoni H.R."/>
        </authorList>
    </citation>
    <scope>NUCLEOTIDE SEQUENCE [LARGE SCALE GENOMIC DNA]</scope>
</reference>
<name>A0A455LM22_9CAUD</name>
<feature type="domain" description="DUF6378" evidence="2">
    <location>
        <begin position="73"/>
        <end position="154"/>
    </location>
</feature>
<evidence type="ECO:0000259" key="2">
    <source>
        <dbReference type="Pfam" id="PF19905"/>
    </source>
</evidence>
<proteinExistence type="predicted"/>
<dbReference type="Pfam" id="PF19905">
    <property type="entry name" value="DUF6378"/>
    <property type="match status" value="1"/>
</dbReference>
<accession>A0A455LM22</accession>
<dbReference type="InterPro" id="IPR045958">
    <property type="entry name" value="DUF6378"/>
</dbReference>
<evidence type="ECO:0000313" key="3">
    <source>
        <dbReference type="EMBL" id="AYP70042.1"/>
    </source>
</evidence>